<comment type="caution">
    <text evidence="2">The sequence shown here is derived from an EMBL/GenBank/DDBJ whole genome shotgun (WGS) entry which is preliminary data.</text>
</comment>
<dbReference type="Proteomes" id="UP000250462">
    <property type="component" value="Unassembled WGS sequence"/>
</dbReference>
<feature type="transmembrane region" description="Helical" evidence="1">
    <location>
        <begin position="20"/>
        <end position="45"/>
    </location>
</feature>
<keyword evidence="1" id="KW-0812">Transmembrane</keyword>
<evidence type="ECO:0000256" key="1">
    <source>
        <dbReference type="SAM" id="Phobius"/>
    </source>
</evidence>
<dbReference type="OrthoDB" id="428263at2"/>
<sequence>MPTAARPAWHASAVIDGYVYILTLVAAVGSGVVAGAFLVFSVMVMRALRQLPPAQGLAAMQAINVAAVRPIFMTALFLPALACVVLVITALIRWGESGFALVLAGSAAYLVGSIALTIAFHVPRNDALATVEPGSPDMEARWTRFAASWTAGNHVRTIASLLAAVLLTIALTR</sequence>
<keyword evidence="1" id="KW-1133">Transmembrane helix</keyword>
<gene>
    <name evidence="2" type="ORF">DPM12_22500</name>
</gene>
<dbReference type="Pfam" id="PF08592">
    <property type="entry name" value="Anthrone_oxy"/>
    <property type="match status" value="1"/>
</dbReference>
<keyword evidence="3" id="KW-1185">Reference proteome</keyword>
<dbReference type="InterPro" id="IPR013901">
    <property type="entry name" value="Anthrone_oxy"/>
</dbReference>
<protein>
    <recommendedName>
        <fullName evidence="4">DUF1772 domain-containing protein</fullName>
    </recommendedName>
</protein>
<evidence type="ECO:0000313" key="2">
    <source>
        <dbReference type="EMBL" id="RAW09173.1"/>
    </source>
</evidence>
<organism evidence="2 3">
    <name type="scientific">Phytoactinopolyspora halophila</name>
    <dbReference type="NCBI Taxonomy" id="1981511"/>
    <lineage>
        <taxon>Bacteria</taxon>
        <taxon>Bacillati</taxon>
        <taxon>Actinomycetota</taxon>
        <taxon>Actinomycetes</taxon>
        <taxon>Jiangellales</taxon>
        <taxon>Jiangellaceae</taxon>
        <taxon>Phytoactinopolyspora</taxon>
    </lineage>
</organism>
<feature type="transmembrane region" description="Helical" evidence="1">
    <location>
        <begin position="66"/>
        <end position="92"/>
    </location>
</feature>
<reference evidence="2 3" key="1">
    <citation type="submission" date="2018-06" db="EMBL/GenBank/DDBJ databases">
        <title>Phytoactinopolyspora halophila sp. nov., a novel halophilic actinomycete isolated from a saline soil in China.</title>
        <authorList>
            <person name="Tang S.-K."/>
        </authorList>
    </citation>
    <scope>NUCLEOTIDE SEQUENCE [LARGE SCALE GENOMIC DNA]</scope>
    <source>
        <strain evidence="2 3">YIM 96934</strain>
    </source>
</reference>
<feature type="transmembrane region" description="Helical" evidence="1">
    <location>
        <begin position="98"/>
        <end position="120"/>
    </location>
</feature>
<dbReference type="EMBL" id="QMIG01000056">
    <property type="protein sequence ID" value="RAW09173.1"/>
    <property type="molecule type" value="Genomic_DNA"/>
</dbReference>
<proteinExistence type="predicted"/>
<evidence type="ECO:0000313" key="3">
    <source>
        <dbReference type="Proteomes" id="UP000250462"/>
    </source>
</evidence>
<name>A0A329QA29_9ACTN</name>
<evidence type="ECO:0008006" key="4">
    <source>
        <dbReference type="Google" id="ProtNLM"/>
    </source>
</evidence>
<accession>A0A329QA29</accession>
<keyword evidence="1" id="KW-0472">Membrane</keyword>
<dbReference type="AlphaFoldDB" id="A0A329QA29"/>